<dbReference type="SUPFAM" id="SSF52540">
    <property type="entry name" value="P-loop containing nucleoside triphosphate hydrolases"/>
    <property type="match status" value="1"/>
</dbReference>
<dbReference type="EMBL" id="CYSB01000010">
    <property type="protein sequence ID" value="CUH64241.1"/>
    <property type="molecule type" value="Genomic_DNA"/>
</dbReference>
<keyword evidence="3" id="KW-1185">Reference proteome</keyword>
<proteinExistence type="predicted"/>
<reference evidence="1 3" key="2">
    <citation type="submission" date="2015-09" db="EMBL/GenBank/DDBJ databases">
        <authorList>
            <person name="Rodrigo-Torres L."/>
            <person name="Arahal D.R."/>
        </authorList>
    </citation>
    <scope>NUCLEOTIDE SEQUENCE [LARGE SCALE GENOMIC DNA]</scope>
    <source>
        <strain evidence="1 3">CECT 5118</strain>
    </source>
</reference>
<evidence type="ECO:0008006" key="5">
    <source>
        <dbReference type="Google" id="ProtNLM"/>
    </source>
</evidence>
<evidence type="ECO:0000313" key="2">
    <source>
        <dbReference type="EMBL" id="CUH74437.1"/>
    </source>
</evidence>
<dbReference type="AlphaFoldDB" id="A0A0P1FZ58"/>
<dbReference type="RefSeq" id="WP_058245550.1">
    <property type="nucleotide sequence ID" value="NZ_CYSB01000010.1"/>
</dbReference>
<sequence length="270" mass="30741">MSRRRILIHAGFYKTGTTSLQAQLARVQQDLSPYFHYFGPNSLRDTGALAREFGRHLTEDSRRAFRRGFNRFVADLPEDGNIVISRENYAGIMPGHRGLDGEILTDINPAARMLARDIRAGLERRFGNYMDLQFLYSVRDRDSWLRSVHGHQLRSTHLRDDLMRFSDLFPPNFDLKKDAEKIAKALAPTPVHIRALEDYADHHQGPAAMILELMRVPADVVASLPPAEPQNTGQSEDLRRIFLQLNRQGLSRDTLKAQKAALLKQQKGSD</sequence>
<reference evidence="2 4" key="1">
    <citation type="submission" date="2015-09" db="EMBL/GenBank/DDBJ databases">
        <authorList>
            <consortium name="Swine Surveillance"/>
        </authorList>
    </citation>
    <scope>NUCLEOTIDE SEQUENCE [LARGE SCALE GENOMIC DNA]</scope>
    <source>
        <strain evidence="2 4">5120</strain>
    </source>
</reference>
<dbReference type="Proteomes" id="UP000051086">
    <property type="component" value="Unassembled WGS sequence"/>
</dbReference>
<accession>A0A0P1FZ58</accession>
<protein>
    <recommendedName>
        <fullName evidence="5">Sulfotransferase family protein</fullName>
    </recommendedName>
</protein>
<dbReference type="Gene3D" id="3.40.50.300">
    <property type="entry name" value="P-loop containing nucleotide triphosphate hydrolases"/>
    <property type="match status" value="1"/>
</dbReference>
<dbReference type="InterPro" id="IPR027417">
    <property type="entry name" value="P-loop_NTPase"/>
</dbReference>
<gene>
    <name evidence="1" type="ORF">TL5118_00800</name>
    <name evidence="2" type="ORF">TL5120_04257</name>
</gene>
<organism evidence="2 4">
    <name type="scientific">Thalassovita autumnalis</name>
    <dbReference type="NCBI Taxonomy" id="2072972"/>
    <lineage>
        <taxon>Bacteria</taxon>
        <taxon>Pseudomonadati</taxon>
        <taxon>Pseudomonadota</taxon>
        <taxon>Alphaproteobacteria</taxon>
        <taxon>Rhodobacterales</taxon>
        <taxon>Roseobacteraceae</taxon>
        <taxon>Thalassovita</taxon>
    </lineage>
</organism>
<evidence type="ECO:0000313" key="4">
    <source>
        <dbReference type="Proteomes" id="UP000051887"/>
    </source>
</evidence>
<dbReference type="Proteomes" id="UP000051887">
    <property type="component" value="Unassembled WGS sequence"/>
</dbReference>
<evidence type="ECO:0000313" key="3">
    <source>
        <dbReference type="Proteomes" id="UP000051086"/>
    </source>
</evidence>
<evidence type="ECO:0000313" key="1">
    <source>
        <dbReference type="EMBL" id="CUH64241.1"/>
    </source>
</evidence>
<dbReference type="OrthoDB" id="7705857at2"/>
<dbReference type="EMBL" id="CYSC01000047">
    <property type="protein sequence ID" value="CUH74437.1"/>
    <property type="molecule type" value="Genomic_DNA"/>
</dbReference>
<name>A0A0P1FZ58_9RHOB</name>